<evidence type="ECO:0008006" key="2">
    <source>
        <dbReference type="Google" id="ProtNLM"/>
    </source>
</evidence>
<dbReference type="InterPro" id="IPR037914">
    <property type="entry name" value="SpoVT-AbrB_sf"/>
</dbReference>
<protein>
    <recommendedName>
        <fullName evidence="2">SpoVT-AbrB domain-containing protein</fullName>
    </recommendedName>
</protein>
<name>A0A679J3F5_9HYPH</name>
<sequence length="92" mass="10583">MRTLVSCRPMPEEKGLMIERRIKLYREGREQTIRLPDEFALPGDEAILRWEAGRVTLEAVAQPSLLSTLSRLSPLDDAWPEIEDRLPEPVDL</sequence>
<organism evidence="1">
    <name type="scientific">Methylobacterium bullatum</name>
    <dbReference type="NCBI Taxonomy" id="570505"/>
    <lineage>
        <taxon>Bacteria</taxon>
        <taxon>Pseudomonadati</taxon>
        <taxon>Pseudomonadota</taxon>
        <taxon>Alphaproteobacteria</taxon>
        <taxon>Hyphomicrobiales</taxon>
        <taxon>Methylobacteriaceae</taxon>
        <taxon>Methylobacterium</taxon>
    </lineage>
</organism>
<gene>
    <name evidence="1" type="ORF">MBUL_01995</name>
</gene>
<accession>A0A679J3F5</accession>
<dbReference type="AlphaFoldDB" id="A0A679J3F5"/>
<dbReference type="SUPFAM" id="SSF89447">
    <property type="entry name" value="AbrB/MazE/MraZ-like"/>
    <property type="match status" value="1"/>
</dbReference>
<evidence type="ECO:0000313" key="1">
    <source>
        <dbReference type="EMBL" id="CAA2103050.1"/>
    </source>
</evidence>
<reference evidence="1" key="1">
    <citation type="submission" date="2019-12" db="EMBL/GenBank/DDBJ databases">
        <authorList>
            <person name="Cremers G."/>
        </authorList>
    </citation>
    <scope>NUCLEOTIDE SEQUENCE</scope>
    <source>
        <strain evidence="1">Mbul1</strain>
    </source>
</reference>
<dbReference type="EMBL" id="LR743504">
    <property type="protein sequence ID" value="CAA2103050.1"/>
    <property type="molecule type" value="Genomic_DNA"/>
</dbReference>
<proteinExistence type="predicted"/>